<dbReference type="SUPFAM" id="SSF48264">
    <property type="entry name" value="Cytochrome P450"/>
    <property type="match status" value="1"/>
</dbReference>
<reference evidence="3" key="2">
    <citation type="submission" date="2021-04" db="EMBL/GenBank/DDBJ databases">
        <authorList>
            <person name="Gilroy R."/>
        </authorList>
    </citation>
    <scope>NUCLEOTIDE SEQUENCE</scope>
    <source>
        <strain evidence="3">ChiHjej13B12-24818</strain>
    </source>
</reference>
<dbReference type="InterPro" id="IPR036396">
    <property type="entry name" value="Cyt_P450_sf"/>
</dbReference>
<dbReference type="Pfam" id="PF00067">
    <property type="entry name" value="p450"/>
    <property type="match status" value="1"/>
</dbReference>
<dbReference type="EMBL" id="DWZH01000065">
    <property type="protein sequence ID" value="HJB10594.1"/>
    <property type="molecule type" value="Genomic_DNA"/>
</dbReference>
<organism evidence="3 4">
    <name type="scientific">Candidatus Brachybacterium merdavium</name>
    <dbReference type="NCBI Taxonomy" id="2838513"/>
    <lineage>
        <taxon>Bacteria</taxon>
        <taxon>Bacillati</taxon>
        <taxon>Actinomycetota</taxon>
        <taxon>Actinomycetes</taxon>
        <taxon>Micrococcales</taxon>
        <taxon>Dermabacteraceae</taxon>
        <taxon>Brachybacterium</taxon>
    </lineage>
</organism>
<proteinExistence type="inferred from homology"/>
<dbReference type="GO" id="GO:0005506">
    <property type="term" value="F:iron ion binding"/>
    <property type="evidence" value="ECO:0007669"/>
    <property type="project" value="InterPro"/>
</dbReference>
<accession>A0A9D2RNQ6</accession>
<dbReference type="GO" id="GO:0020037">
    <property type="term" value="F:heme binding"/>
    <property type="evidence" value="ECO:0007669"/>
    <property type="project" value="InterPro"/>
</dbReference>
<evidence type="ECO:0000256" key="1">
    <source>
        <dbReference type="ARBA" id="ARBA00010617"/>
    </source>
</evidence>
<evidence type="ECO:0000256" key="2">
    <source>
        <dbReference type="SAM" id="MobiDB-lite"/>
    </source>
</evidence>
<comment type="similarity">
    <text evidence="1">Belongs to the cytochrome P450 family.</text>
</comment>
<evidence type="ECO:0000313" key="3">
    <source>
        <dbReference type="EMBL" id="HJB10594.1"/>
    </source>
</evidence>
<name>A0A9D2RNQ6_9MICO</name>
<dbReference type="GO" id="GO:0016705">
    <property type="term" value="F:oxidoreductase activity, acting on paired donors, with incorporation or reduction of molecular oxygen"/>
    <property type="evidence" value="ECO:0007669"/>
    <property type="project" value="InterPro"/>
</dbReference>
<sequence>MSAPVFDPTGLEPRSATDEQRASGPLARTPEGTWVVLGHAEAMEVAGDHDSYSSAVSRFLQVPNGLDGVEHTAIRAATDHFFGPEEMAAFEPVLRDVARDLVEELTADVGPAGTEVDAVAAIGAVFAVRAQTAWLGWPAELEPQLLQWMVDNHEASRSRDLARTAEVAERFDALIRSVIRPRRAAGAHAPDDVTNRLIHQRVELPDPEVPDSTERSLRDEEIVSILRNWTGGDLGSIALCVGVLLTAMSTRPQLAERLRHGTYEEAVAIVDELLRIDSPFVSNRRVTTCPVTLAGQEIAQGERLLIHWTSANRDERTFPSPDEFDPAANTPHNLVYGTGKHVCPGRPLATLELVVALQELLAVVEVAPAETPGEREIAPVGGWAHAPVVLIPRT</sequence>
<comment type="caution">
    <text evidence="3">The sequence shown here is derived from an EMBL/GenBank/DDBJ whole genome shotgun (WGS) entry which is preliminary data.</text>
</comment>
<dbReference type="PANTHER" id="PTHR46696">
    <property type="entry name" value="P450, PUTATIVE (EUROFUNG)-RELATED"/>
    <property type="match status" value="1"/>
</dbReference>
<protein>
    <submittedName>
        <fullName evidence="3">Cytochrome P450</fullName>
    </submittedName>
</protein>
<reference evidence="3" key="1">
    <citation type="journal article" date="2021" name="PeerJ">
        <title>Extensive microbial diversity within the chicken gut microbiome revealed by metagenomics and culture.</title>
        <authorList>
            <person name="Gilroy R."/>
            <person name="Ravi A."/>
            <person name="Getino M."/>
            <person name="Pursley I."/>
            <person name="Horton D.L."/>
            <person name="Alikhan N.F."/>
            <person name="Baker D."/>
            <person name="Gharbi K."/>
            <person name="Hall N."/>
            <person name="Watson M."/>
            <person name="Adriaenssens E.M."/>
            <person name="Foster-Nyarko E."/>
            <person name="Jarju S."/>
            <person name="Secka A."/>
            <person name="Antonio M."/>
            <person name="Oren A."/>
            <person name="Chaudhuri R.R."/>
            <person name="La Ragione R."/>
            <person name="Hildebrand F."/>
            <person name="Pallen M.J."/>
        </authorList>
    </citation>
    <scope>NUCLEOTIDE SEQUENCE</scope>
    <source>
        <strain evidence="3">ChiHjej13B12-24818</strain>
    </source>
</reference>
<dbReference type="GO" id="GO:0004497">
    <property type="term" value="F:monooxygenase activity"/>
    <property type="evidence" value="ECO:0007669"/>
    <property type="project" value="InterPro"/>
</dbReference>
<dbReference type="PANTHER" id="PTHR46696:SF6">
    <property type="entry name" value="P450, PUTATIVE (EUROFUNG)-RELATED"/>
    <property type="match status" value="1"/>
</dbReference>
<dbReference type="InterPro" id="IPR001128">
    <property type="entry name" value="Cyt_P450"/>
</dbReference>
<dbReference type="Proteomes" id="UP000823823">
    <property type="component" value="Unassembled WGS sequence"/>
</dbReference>
<gene>
    <name evidence="3" type="ORF">H9786_08710</name>
</gene>
<evidence type="ECO:0000313" key="4">
    <source>
        <dbReference type="Proteomes" id="UP000823823"/>
    </source>
</evidence>
<dbReference type="AlphaFoldDB" id="A0A9D2RNQ6"/>
<feature type="region of interest" description="Disordered" evidence="2">
    <location>
        <begin position="1"/>
        <end position="28"/>
    </location>
</feature>
<dbReference type="CDD" id="cd11079">
    <property type="entry name" value="Cyp_unk"/>
    <property type="match status" value="1"/>
</dbReference>
<dbReference type="Gene3D" id="1.10.630.10">
    <property type="entry name" value="Cytochrome P450"/>
    <property type="match status" value="1"/>
</dbReference>